<sequence>MDINELQKLIKGSTAVLVLDNGQPSFVIVGYDAYKNLIADKNSEEKEIKIHPAKHGLPVNYSSNHIGVNNISNGVNQSHNGMSDLSHNLQEKESEILERLNKEILVLKQQIEAEEKELINQHYSDSID</sequence>
<reference evidence="2 3" key="1">
    <citation type="journal article" date="2016" name="Nat. Commun.">
        <title>Thousands of microbial genomes shed light on interconnected biogeochemical processes in an aquifer system.</title>
        <authorList>
            <person name="Anantharaman K."/>
            <person name="Brown C.T."/>
            <person name="Hug L.A."/>
            <person name="Sharon I."/>
            <person name="Castelle C.J."/>
            <person name="Probst A.J."/>
            <person name="Thomas B.C."/>
            <person name="Singh A."/>
            <person name="Wilkins M.J."/>
            <person name="Karaoz U."/>
            <person name="Brodie E.L."/>
            <person name="Williams K.H."/>
            <person name="Hubbard S.S."/>
            <person name="Banfield J.F."/>
        </authorList>
    </citation>
    <scope>NUCLEOTIDE SEQUENCE [LARGE SCALE GENOMIC DNA]</scope>
</reference>
<gene>
    <name evidence="2" type="ORF">A2817_00915</name>
</gene>
<keyword evidence="1" id="KW-0175">Coiled coil</keyword>
<name>A0A1F8EFY7_9BACT</name>
<dbReference type="AlphaFoldDB" id="A0A1F8EFY7"/>
<proteinExistence type="predicted"/>
<dbReference type="EMBL" id="MGIZ01000010">
    <property type="protein sequence ID" value="OGM99763.1"/>
    <property type="molecule type" value="Genomic_DNA"/>
</dbReference>
<accession>A0A1F8EFY7</accession>
<evidence type="ECO:0000313" key="2">
    <source>
        <dbReference type="EMBL" id="OGM99763.1"/>
    </source>
</evidence>
<protein>
    <submittedName>
        <fullName evidence="2">Uncharacterized protein</fullName>
    </submittedName>
</protein>
<organism evidence="2 3">
    <name type="scientific">Candidatus Yanofskybacteria bacterium RIFCSPHIGHO2_01_FULL_39_8b</name>
    <dbReference type="NCBI Taxonomy" id="1802659"/>
    <lineage>
        <taxon>Bacteria</taxon>
        <taxon>Candidatus Yanofskyibacteriota</taxon>
    </lineage>
</organism>
<feature type="coiled-coil region" evidence="1">
    <location>
        <begin position="90"/>
        <end position="117"/>
    </location>
</feature>
<comment type="caution">
    <text evidence="2">The sequence shown here is derived from an EMBL/GenBank/DDBJ whole genome shotgun (WGS) entry which is preliminary data.</text>
</comment>
<evidence type="ECO:0000313" key="3">
    <source>
        <dbReference type="Proteomes" id="UP000177594"/>
    </source>
</evidence>
<dbReference type="Proteomes" id="UP000177594">
    <property type="component" value="Unassembled WGS sequence"/>
</dbReference>
<evidence type="ECO:0000256" key="1">
    <source>
        <dbReference type="SAM" id="Coils"/>
    </source>
</evidence>